<feature type="transmembrane region" description="Helical" evidence="6">
    <location>
        <begin position="105"/>
        <end position="122"/>
    </location>
</feature>
<feature type="transmembrane region" description="Helical" evidence="6">
    <location>
        <begin position="38"/>
        <end position="59"/>
    </location>
</feature>
<proteinExistence type="inferred from homology"/>
<reference evidence="9" key="1">
    <citation type="submission" date="2018-05" db="EMBL/GenBank/DDBJ databases">
        <title>Complete Genome Sequence of Methylobacterium sp. 17SD2-17.</title>
        <authorList>
            <person name="Srinivasan S."/>
        </authorList>
    </citation>
    <scope>NUCLEOTIDE SEQUENCE [LARGE SCALE GENOMIC DNA]</scope>
    <source>
        <strain evidence="9">17SD2-17</strain>
    </source>
</reference>
<evidence type="ECO:0000256" key="1">
    <source>
        <dbReference type="ARBA" id="ARBA00004141"/>
    </source>
</evidence>
<gene>
    <name evidence="8" type="ORF">DK389_18475</name>
</gene>
<evidence type="ECO:0000313" key="9">
    <source>
        <dbReference type="Proteomes" id="UP000245926"/>
    </source>
</evidence>
<keyword evidence="7" id="KW-0732">Signal</keyword>
<comment type="similarity">
    <text evidence="2">Belongs to the UPF0382 family.</text>
</comment>
<evidence type="ECO:0000256" key="5">
    <source>
        <dbReference type="ARBA" id="ARBA00023136"/>
    </source>
</evidence>
<feature type="transmembrane region" description="Helical" evidence="6">
    <location>
        <begin position="71"/>
        <end position="93"/>
    </location>
</feature>
<dbReference type="Proteomes" id="UP000245926">
    <property type="component" value="Chromosome"/>
</dbReference>
<dbReference type="OrthoDB" id="7173378at2"/>
<dbReference type="InterPro" id="IPR006696">
    <property type="entry name" value="DUF423"/>
</dbReference>
<evidence type="ECO:0000256" key="2">
    <source>
        <dbReference type="ARBA" id="ARBA00009694"/>
    </source>
</evidence>
<name>A0A2U8W7P3_9HYPH</name>
<evidence type="ECO:0000256" key="4">
    <source>
        <dbReference type="ARBA" id="ARBA00022989"/>
    </source>
</evidence>
<dbReference type="EMBL" id="CP029550">
    <property type="protein sequence ID" value="AWN42123.1"/>
    <property type="molecule type" value="Genomic_DNA"/>
</dbReference>
<evidence type="ECO:0000256" key="3">
    <source>
        <dbReference type="ARBA" id="ARBA00022692"/>
    </source>
</evidence>
<comment type="subcellular location">
    <subcellularLocation>
        <location evidence="1">Membrane</location>
        <topology evidence="1">Multi-pass membrane protein</topology>
    </subcellularLocation>
</comment>
<dbReference type="PANTHER" id="PTHR43461">
    <property type="entry name" value="TRANSMEMBRANE PROTEIN 256"/>
    <property type="match status" value="1"/>
</dbReference>
<dbReference type="PANTHER" id="PTHR43461:SF1">
    <property type="entry name" value="TRANSMEMBRANE PROTEIN 256"/>
    <property type="match status" value="1"/>
</dbReference>
<dbReference type="AlphaFoldDB" id="A0A2U8W7P3"/>
<keyword evidence="4 6" id="KW-1133">Transmembrane helix</keyword>
<evidence type="ECO:0000256" key="7">
    <source>
        <dbReference type="SAM" id="SignalP"/>
    </source>
</evidence>
<feature type="chain" id="PRO_5016003609" evidence="7">
    <location>
        <begin position="29"/>
        <end position="127"/>
    </location>
</feature>
<keyword evidence="3 6" id="KW-0812">Transmembrane</keyword>
<keyword evidence="5 6" id="KW-0472">Membrane</keyword>
<dbReference type="KEGG" id="mets:DK389_18475"/>
<dbReference type="RefSeq" id="WP_109891697.1">
    <property type="nucleotide sequence ID" value="NZ_CP029550.1"/>
</dbReference>
<dbReference type="Pfam" id="PF04241">
    <property type="entry name" value="DUF423"/>
    <property type="match status" value="1"/>
</dbReference>
<protein>
    <submittedName>
        <fullName evidence="8">DUF423 domain-containing protein</fullName>
    </submittedName>
</protein>
<sequence>MAPTLPDRLLVALAALAGLLGVAGSAAAAHRPTESESLRIAAQFLLFHAPAILAMVSLGRSGFVGPVLAKIAAATLLLGLTLFCGDLTLRALVQVPLFPMAAPSGGVLLMLGWLIALLAPLLPRTAR</sequence>
<evidence type="ECO:0000313" key="8">
    <source>
        <dbReference type="EMBL" id="AWN42123.1"/>
    </source>
</evidence>
<evidence type="ECO:0000256" key="6">
    <source>
        <dbReference type="SAM" id="Phobius"/>
    </source>
</evidence>
<accession>A0A2U8W7P3</accession>
<dbReference type="GO" id="GO:0016020">
    <property type="term" value="C:membrane"/>
    <property type="evidence" value="ECO:0007669"/>
    <property type="project" value="UniProtKB-SubCell"/>
</dbReference>
<keyword evidence="9" id="KW-1185">Reference proteome</keyword>
<feature type="signal peptide" evidence="7">
    <location>
        <begin position="1"/>
        <end position="28"/>
    </location>
</feature>
<organism evidence="8 9">
    <name type="scientific">Methylobacterium durans</name>
    <dbReference type="NCBI Taxonomy" id="2202825"/>
    <lineage>
        <taxon>Bacteria</taxon>
        <taxon>Pseudomonadati</taxon>
        <taxon>Pseudomonadota</taxon>
        <taxon>Alphaproteobacteria</taxon>
        <taxon>Hyphomicrobiales</taxon>
        <taxon>Methylobacteriaceae</taxon>
        <taxon>Methylobacterium</taxon>
    </lineage>
</organism>